<dbReference type="Pfam" id="PF02416">
    <property type="entry name" value="TatA_B_E"/>
    <property type="match status" value="1"/>
</dbReference>
<dbReference type="InterPro" id="IPR003369">
    <property type="entry name" value="TatA/B/E"/>
</dbReference>
<comment type="function">
    <text evidence="9">Part of the twin-arginine translocation (Tat) system that transports large folded proteins containing a characteristic twin-arginine motif in their signal peptide across membranes. TatA could form the protein-conducting channel of the Tat system.</text>
</comment>
<name>A0A235HEP2_AZOBR</name>
<comment type="subcellular location">
    <subcellularLocation>
        <location evidence="1 9">Cell membrane</location>
        <topology evidence="1 9">Single-pass membrane protein</topology>
    </subcellularLocation>
</comment>
<evidence type="ECO:0000256" key="1">
    <source>
        <dbReference type="ARBA" id="ARBA00004162"/>
    </source>
</evidence>
<comment type="similarity">
    <text evidence="9">Belongs to the TatA/E family.</text>
</comment>
<dbReference type="NCBIfam" id="NF002402">
    <property type="entry name" value="PRK01470.1"/>
    <property type="match status" value="1"/>
</dbReference>
<dbReference type="GO" id="GO:0033281">
    <property type="term" value="C:TAT protein transport complex"/>
    <property type="evidence" value="ECO:0007669"/>
    <property type="project" value="UniProtKB-UniRule"/>
</dbReference>
<comment type="subunit">
    <text evidence="9">The Tat system comprises two distinct complexes: a TatABC complex, containing multiple copies of TatA, TatB and TatC subunits, and a separate TatA complex, containing only TatA subunits. Substrates initially bind to the TatABC complex, which probably triggers association of the separate TatA complex to form the active translocon.</text>
</comment>
<keyword evidence="3 9" id="KW-1003">Cell membrane</keyword>
<evidence type="ECO:0000256" key="9">
    <source>
        <dbReference type="HAMAP-Rule" id="MF_00236"/>
    </source>
</evidence>
<keyword evidence="4 9" id="KW-0812">Transmembrane</keyword>
<dbReference type="HAMAP" id="MF_00236">
    <property type="entry name" value="TatA_E"/>
    <property type="match status" value="1"/>
</dbReference>
<dbReference type="AlphaFoldDB" id="A0A235HEP2"/>
<evidence type="ECO:0000313" key="11">
    <source>
        <dbReference type="Proteomes" id="UP000215367"/>
    </source>
</evidence>
<gene>
    <name evidence="9" type="primary">tatA</name>
    <name evidence="10" type="ORF">CHT98_14485</name>
</gene>
<keyword evidence="5 9" id="KW-0653">Protein transport</keyword>
<dbReference type="PANTHER" id="PTHR42982">
    <property type="entry name" value="SEC-INDEPENDENT PROTEIN TRANSLOCASE PROTEIN TATA"/>
    <property type="match status" value="1"/>
</dbReference>
<evidence type="ECO:0000256" key="3">
    <source>
        <dbReference type="ARBA" id="ARBA00022475"/>
    </source>
</evidence>
<reference evidence="10 11" key="1">
    <citation type="submission" date="2017-07" db="EMBL/GenBank/DDBJ databases">
        <title>Whole genome sequence of Azospirillum brasilense 2A1, a potential biofertilizer strain.</title>
        <authorList>
            <person name="Fontana C.A."/>
            <person name="Toffoli L.M."/>
            <person name="Salazar S.M."/>
            <person name="Puglisi E."/>
            <person name="Pedraza R."/>
            <person name="Bassi D."/>
            <person name="Cocconcelli P.S."/>
        </authorList>
    </citation>
    <scope>NUCLEOTIDE SEQUENCE [LARGE SCALE GENOMIC DNA]</scope>
    <source>
        <strain evidence="10 11">2A1</strain>
        <plasmid evidence="10">unnamed</plasmid>
    </source>
</reference>
<evidence type="ECO:0000256" key="4">
    <source>
        <dbReference type="ARBA" id="ARBA00022692"/>
    </source>
</evidence>
<evidence type="ECO:0000256" key="7">
    <source>
        <dbReference type="ARBA" id="ARBA00023010"/>
    </source>
</evidence>
<dbReference type="EMBL" id="NOWT01000012">
    <property type="protein sequence ID" value="OYD83695.1"/>
    <property type="molecule type" value="Genomic_DNA"/>
</dbReference>
<evidence type="ECO:0000256" key="2">
    <source>
        <dbReference type="ARBA" id="ARBA00022448"/>
    </source>
</evidence>
<dbReference type="PANTHER" id="PTHR42982:SF1">
    <property type="entry name" value="SEC-INDEPENDENT PROTEIN TRANSLOCASE PROTEIN TATA"/>
    <property type="match status" value="1"/>
</dbReference>
<dbReference type="Proteomes" id="UP000215367">
    <property type="component" value="Unassembled WGS sequence"/>
</dbReference>
<sequence length="70" mass="7288">MGSFSLMHWAIVLLLVLLLFGAGKLPKVMGDLAKGVKSFKAGLKDDESDAAPVLVTPVHVGASRKPASEA</sequence>
<keyword evidence="10" id="KW-0614">Plasmid</keyword>
<keyword evidence="2 9" id="KW-0813">Transport</keyword>
<comment type="caution">
    <text evidence="10">The sequence shown here is derived from an EMBL/GenBank/DDBJ whole genome shotgun (WGS) entry which is preliminary data.</text>
</comment>
<evidence type="ECO:0000256" key="6">
    <source>
        <dbReference type="ARBA" id="ARBA00022989"/>
    </source>
</evidence>
<dbReference type="NCBIfam" id="TIGR01411">
    <property type="entry name" value="tatAE"/>
    <property type="match status" value="1"/>
</dbReference>
<proteinExistence type="inferred from homology"/>
<protein>
    <recommendedName>
        <fullName evidence="9">Sec-independent protein translocase protein TatA</fullName>
    </recommendedName>
</protein>
<organism evidence="10 11">
    <name type="scientific">Azospirillum brasilense</name>
    <dbReference type="NCBI Taxonomy" id="192"/>
    <lineage>
        <taxon>Bacteria</taxon>
        <taxon>Pseudomonadati</taxon>
        <taxon>Pseudomonadota</taxon>
        <taxon>Alphaproteobacteria</taxon>
        <taxon>Rhodospirillales</taxon>
        <taxon>Azospirillaceae</taxon>
        <taxon>Azospirillum</taxon>
    </lineage>
</organism>
<dbReference type="GO" id="GO:0043953">
    <property type="term" value="P:protein transport by the Tat complex"/>
    <property type="evidence" value="ECO:0007669"/>
    <property type="project" value="UniProtKB-UniRule"/>
</dbReference>
<accession>A0A235HEP2</accession>
<dbReference type="NCBIfam" id="NF001940">
    <property type="entry name" value="PRK00720.1"/>
    <property type="match status" value="1"/>
</dbReference>
<evidence type="ECO:0000256" key="8">
    <source>
        <dbReference type="ARBA" id="ARBA00023136"/>
    </source>
</evidence>
<dbReference type="RefSeq" id="WP_094303944.1">
    <property type="nucleotide sequence ID" value="NZ_CP059451.1"/>
</dbReference>
<dbReference type="InterPro" id="IPR006312">
    <property type="entry name" value="TatA/E"/>
</dbReference>
<geneLocation type="plasmid" evidence="10">
    <name>unnamed</name>
</geneLocation>
<keyword evidence="8 9" id="KW-0472">Membrane</keyword>
<evidence type="ECO:0000313" key="10">
    <source>
        <dbReference type="EMBL" id="OYD83695.1"/>
    </source>
</evidence>
<dbReference type="GO" id="GO:0008320">
    <property type="term" value="F:protein transmembrane transporter activity"/>
    <property type="evidence" value="ECO:0007669"/>
    <property type="project" value="UniProtKB-UniRule"/>
</dbReference>
<keyword evidence="6 9" id="KW-1133">Transmembrane helix</keyword>
<keyword evidence="7 9" id="KW-0811">Translocation</keyword>
<dbReference type="Gene3D" id="1.20.5.3310">
    <property type="match status" value="1"/>
</dbReference>
<evidence type="ECO:0000256" key="5">
    <source>
        <dbReference type="ARBA" id="ARBA00022927"/>
    </source>
</evidence>